<proteinExistence type="predicted"/>
<evidence type="ECO:0000313" key="2">
    <source>
        <dbReference type="EMBL" id="KAH9629084.1"/>
    </source>
</evidence>
<accession>A0A922M2E5</accession>
<feature type="compositionally biased region" description="Basic and acidic residues" evidence="1">
    <location>
        <begin position="8"/>
        <end position="21"/>
    </location>
</feature>
<dbReference type="Proteomes" id="UP000814243">
    <property type="component" value="Unassembled WGS sequence"/>
</dbReference>
<gene>
    <name evidence="2" type="ORF">HF086_008533</name>
</gene>
<comment type="caution">
    <text evidence="2">The sequence shown here is derived from an EMBL/GenBank/DDBJ whole genome shotgun (WGS) entry which is preliminary data.</text>
</comment>
<protein>
    <submittedName>
        <fullName evidence="2">Uncharacterized protein</fullName>
    </submittedName>
</protein>
<dbReference type="EMBL" id="JACEFF010000877">
    <property type="protein sequence ID" value="KAH9629084.1"/>
    <property type="molecule type" value="Genomic_DNA"/>
</dbReference>
<evidence type="ECO:0000256" key="1">
    <source>
        <dbReference type="SAM" id="MobiDB-lite"/>
    </source>
</evidence>
<name>A0A922M2E5_SPOEX</name>
<organism evidence="2 3">
    <name type="scientific">Spodoptera exigua</name>
    <name type="common">Beet armyworm</name>
    <name type="synonym">Noctua fulgens</name>
    <dbReference type="NCBI Taxonomy" id="7107"/>
    <lineage>
        <taxon>Eukaryota</taxon>
        <taxon>Metazoa</taxon>
        <taxon>Ecdysozoa</taxon>
        <taxon>Arthropoda</taxon>
        <taxon>Hexapoda</taxon>
        <taxon>Insecta</taxon>
        <taxon>Pterygota</taxon>
        <taxon>Neoptera</taxon>
        <taxon>Endopterygota</taxon>
        <taxon>Lepidoptera</taxon>
        <taxon>Glossata</taxon>
        <taxon>Ditrysia</taxon>
        <taxon>Noctuoidea</taxon>
        <taxon>Noctuidae</taxon>
        <taxon>Amphipyrinae</taxon>
        <taxon>Spodoptera</taxon>
    </lineage>
</organism>
<sequence length="189" mass="21236">MDPFTQRMLERARARQEKIDQKLASNGQAVPKRRPLAENITVLKSENSPVKSPNKISRDSITSPRRQSKDGSKAETPTKAVVKRSSLKSDVASPQRGRNDIVVTKKEFKSPKRGSINRRNSDVSVEINISHRNDIQIEVQVEERDAPISVVYDSQANPGSNVIIKEITGKEVLIYIHLQIHSPHVLYPV</sequence>
<dbReference type="AlphaFoldDB" id="A0A922M2E5"/>
<reference evidence="2" key="1">
    <citation type="journal article" date="2021" name="G3 (Bethesda)">
        <title>Genome and transcriptome analysis of the beet armyworm Spodoptera exigua reveals targets for pest control. .</title>
        <authorList>
            <person name="Simon S."/>
            <person name="Breeschoten T."/>
            <person name="Jansen H.J."/>
            <person name="Dirks R.P."/>
            <person name="Schranz M.E."/>
            <person name="Ros V.I.D."/>
        </authorList>
    </citation>
    <scope>NUCLEOTIDE SEQUENCE</scope>
    <source>
        <strain evidence="2">TB_SE_WUR_2020</strain>
    </source>
</reference>
<feature type="compositionally biased region" description="Polar residues" evidence="1">
    <location>
        <begin position="42"/>
        <end position="65"/>
    </location>
</feature>
<feature type="region of interest" description="Disordered" evidence="1">
    <location>
        <begin position="1"/>
        <end position="100"/>
    </location>
</feature>
<evidence type="ECO:0000313" key="3">
    <source>
        <dbReference type="Proteomes" id="UP000814243"/>
    </source>
</evidence>